<gene>
    <name evidence="3" type="ORF">SAMN02745729_101325</name>
</gene>
<keyword evidence="3" id="KW-0378">Hydrolase</keyword>
<accession>A0A1H3XZJ2</accession>
<dbReference type="PANTHER" id="PTHR10824:SF4">
    <property type="entry name" value="ACYL-COENZYME A THIOESTERASE 1-LIKE"/>
    <property type="match status" value="1"/>
</dbReference>
<dbReference type="Gene3D" id="3.40.50.1820">
    <property type="entry name" value="alpha/beta hydrolase"/>
    <property type="match status" value="1"/>
</dbReference>
<feature type="signal peptide" evidence="1">
    <location>
        <begin position="1"/>
        <end position="17"/>
    </location>
</feature>
<evidence type="ECO:0000313" key="4">
    <source>
        <dbReference type="Proteomes" id="UP000242469"/>
    </source>
</evidence>
<dbReference type="PANTHER" id="PTHR10824">
    <property type="entry name" value="ACYL-COENZYME A THIOESTERASE-RELATED"/>
    <property type="match status" value="1"/>
</dbReference>
<keyword evidence="4" id="KW-1185">Reference proteome</keyword>
<proteinExistence type="predicted"/>
<dbReference type="Proteomes" id="UP000242469">
    <property type="component" value="Unassembled WGS sequence"/>
</dbReference>
<dbReference type="RefSeq" id="WP_175527538.1">
    <property type="nucleotide sequence ID" value="NZ_FNRJ01000001.1"/>
</dbReference>
<organism evidence="3 4">
    <name type="scientific">Marinobacterium iners DSM 11526</name>
    <dbReference type="NCBI Taxonomy" id="1122198"/>
    <lineage>
        <taxon>Bacteria</taxon>
        <taxon>Pseudomonadati</taxon>
        <taxon>Pseudomonadota</taxon>
        <taxon>Gammaproteobacteria</taxon>
        <taxon>Oceanospirillales</taxon>
        <taxon>Oceanospirillaceae</taxon>
        <taxon>Marinobacterium</taxon>
    </lineage>
</organism>
<dbReference type="InterPro" id="IPR014940">
    <property type="entry name" value="BAAT_C"/>
</dbReference>
<evidence type="ECO:0000259" key="2">
    <source>
        <dbReference type="Pfam" id="PF08840"/>
    </source>
</evidence>
<reference evidence="4" key="1">
    <citation type="submission" date="2016-10" db="EMBL/GenBank/DDBJ databases">
        <authorList>
            <person name="Varghese N."/>
            <person name="Submissions S."/>
        </authorList>
    </citation>
    <scope>NUCLEOTIDE SEQUENCE [LARGE SCALE GENOMIC DNA]</scope>
    <source>
        <strain evidence="4">DSM 11526</strain>
    </source>
</reference>
<dbReference type="GO" id="GO:0006631">
    <property type="term" value="P:fatty acid metabolic process"/>
    <property type="evidence" value="ECO:0007669"/>
    <property type="project" value="TreeGrafter"/>
</dbReference>
<dbReference type="EMBL" id="FNRJ01000001">
    <property type="protein sequence ID" value="SEA04786.1"/>
    <property type="molecule type" value="Genomic_DNA"/>
</dbReference>
<dbReference type="GO" id="GO:0047617">
    <property type="term" value="F:fatty acyl-CoA hydrolase activity"/>
    <property type="evidence" value="ECO:0007669"/>
    <property type="project" value="TreeGrafter"/>
</dbReference>
<sequence>MKYLIVCLLLAVLQVRAAETHFVPVTGAPFVADYSRATEQGRYGVIVLEGSRGGQSNYLAAKVAELGYPVLSLAYFGAPGLPASLQEIPLEYFEAPRQWLLQQPETRPDGVVVLGWSKGAELALLLAAHNEDYAGVVAIAPSSVVWSARRSSPEAPAVSSWSQNGKGLDFVPLDEGLLQQEGLLAAFATGLHDHAATERARIPVENIAGLVLLLSGEDDHIWPAATMGDQVCSRMSSQSCTHLRYPGAGHLLDPKFPMGGSASINAKADAAVRAELASFLRALNNSAP</sequence>
<evidence type="ECO:0000256" key="1">
    <source>
        <dbReference type="SAM" id="SignalP"/>
    </source>
</evidence>
<feature type="chain" id="PRO_5017461973" evidence="1">
    <location>
        <begin position="18"/>
        <end position="288"/>
    </location>
</feature>
<evidence type="ECO:0000313" key="3">
    <source>
        <dbReference type="EMBL" id="SEA04786.1"/>
    </source>
</evidence>
<dbReference type="AlphaFoldDB" id="A0A1H3XZJ2"/>
<dbReference type="STRING" id="1122198.SAMN02745729_101325"/>
<feature type="domain" description="BAAT/Acyl-CoA thioester hydrolase C-terminal" evidence="2">
    <location>
        <begin position="88"/>
        <end position="259"/>
    </location>
</feature>
<dbReference type="Pfam" id="PF08840">
    <property type="entry name" value="BAAT_C"/>
    <property type="match status" value="1"/>
</dbReference>
<protein>
    <submittedName>
        <fullName evidence="3">BAAT / Acyl-CoA thioester hydrolase C terminal</fullName>
    </submittedName>
</protein>
<name>A0A1H3XZJ2_9GAMM</name>
<dbReference type="SUPFAM" id="SSF53474">
    <property type="entry name" value="alpha/beta-Hydrolases"/>
    <property type="match status" value="1"/>
</dbReference>
<dbReference type="GO" id="GO:0006637">
    <property type="term" value="P:acyl-CoA metabolic process"/>
    <property type="evidence" value="ECO:0007669"/>
    <property type="project" value="TreeGrafter"/>
</dbReference>
<dbReference type="InterPro" id="IPR029058">
    <property type="entry name" value="AB_hydrolase_fold"/>
</dbReference>
<keyword evidence="1" id="KW-0732">Signal</keyword>